<organism evidence="1 2">
    <name type="scientific">Diphasiastrum complanatum</name>
    <name type="common">Issler's clubmoss</name>
    <name type="synonym">Lycopodium complanatum</name>
    <dbReference type="NCBI Taxonomy" id="34168"/>
    <lineage>
        <taxon>Eukaryota</taxon>
        <taxon>Viridiplantae</taxon>
        <taxon>Streptophyta</taxon>
        <taxon>Embryophyta</taxon>
        <taxon>Tracheophyta</taxon>
        <taxon>Lycopodiopsida</taxon>
        <taxon>Lycopodiales</taxon>
        <taxon>Lycopodiaceae</taxon>
        <taxon>Lycopodioideae</taxon>
        <taxon>Diphasiastrum</taxon>
    </lineage>
</organism>
<proteinExistence type="predicted"/>
<reference evidence="2" key="1">
    <citation type="journal article" date="2024" name="Proc. Natl. Acad. Sci. U.S.A.">
        <title>Extraordinary preservation of gene collinearity over three hundred million years revealed in homosporous lycophytes.</title>
        <authorList>
            <person name="Li C."/>
            <person name="Wickell D."/>
            <person name="Kuo L.Y."/>
            <person name="Chen X."/>
            <person name="Nie B."/>
            <person name="Liao X."/>
            <person name="Peng D."/>
            <person name="Ji J."/>
            <person name="Jenkins J."/>
            <person name="Williams M."/>
            <person name="Shu S."/>
            <person name="Plott C."/>
            <person name="Barry K."/>
            <person name="Rajasekar S."/>
            <person name="Grimwood J."/>
            <person name="Han X."/>
            <person name="Sun S."/>
            <person name="Hou Z."/>
            <person name="He W."/>
            <person name="Dai G."/>
            <person name="Sun C."/>
            <person name="Schmutz J."/>
            <person name="Leebens-Mack J.H."/>
            <person name="Li F.W."/>
            <person name="Wang L."/>
        </authorList>
    </citation>
    <scope>NUCLEOTIDE SEQUENCE [LARGE SCALE GENOMIC DNA]</scope>
    <source>
        <strain evidence="2">cv. PW_Plant_1</strain>
    </source>
</reference>
<protein>
    <submittedName>
        <fullName evidence="1">Uncharacterized protein</fullName>
    </submittedName>
</protein>
<keyword evidence="2" id="KW-1185">Reference proteome</keyword>
<name>A0ACC2CX61_DIPCM</name>
<evidence type="ECO:0000313" key="1">
    <source>
        <dbReference type="EMBL" id="KAJ7546626.1"/>
    </source>
</evidence>
<sequence length="167" mass="19382">MAFFHKVKTTNNREKRKESPYDEESSSQNWRDMKKRHFGRDGSKRGIIKCFYCDESGHIVITCPRKLDDLKKKEKEQANVVEAEHSEDVIALMVFTRQMAAQQEIISTDTKSSHDTGYSSDSLYEVVPLSITEREGSCLNDEGWYLDSAATTHMTYRRSSFFTYELL</sequence>
<accession>A0ACC2CX61</accession>
<comment type="caution">
    <text evidence="1">The sequence shown here is derived from an EMBL/GenBank/DDBJ whole genome shotgun (WGS) entry which is preliminary data.</text>
</comment>
<gene>
    <name evidence="1" type="ORF">O6H91_08G047500</name>
</gene>
<dbReference type="EMBL" id="CM055099">
    <property type="protein sequence ID" value="KAJ7546626.1"/>
    <property type="molecule type" value="Genomic_DNA"/>
</dbReference>
<evidence type="ECO:0000313" key="2">
    <source>
        <dbReference type="Proteomes" id="UP001162992"/>
    </source>
</evidence>
<dbReference type="Proteomes" id="UP001162992">
    <property type="component" value="Chromosome 8"/>
</dbReference>